<dbReference type="PANTHER" id="PTHR43622:SF1">
    <property type="entry name" value="3-DEHYDROQUINATE SYNTHASE"/>
    <property type="match status" value="1"/>
</dbReference>
<dbReference type="PIRSF" id="PIRSF001455">
    <property type="entry name" value="DHQ_synth"/>
    <property type="match status" value="1"/>
</dbReference>
<dbReference type="InterPro" id="IPR030963">
    <property type="entry name" value="DHQ_synth_fam"/>
</dbReference>
<evidence type="ECO:0000256" key="1">
    <source>
        <dbReference type="ARBA" id="ARBA00001911"/>
    </source>
</evidence>
<evidence type="ECO:0000313" key="13">
    <source>
        <dbReference type="EMBL" id="MFC4261812.1"/>
    </source>
</evidence>
<organism evidence="13 14">
    <name type="scientific">Ferruginibacter yonginensis</name>
    <dbReference type="NCBI Taxonomy" id="1310416"/>
    <lineage>
        <taxon>Bacteria</taxon>
        <taxon>Pseudomonadati</taxon>
        <taxon>Bacteroidota</taxon>
        <taxon>Chitinophagia</taxon>
        <taxon>Chitinophagales</taxon>
        <taxon>Chitinophagaceae</taxon>
        <taxon>Ferruginibacter</taxon>
    </lineage>
</organism>
<dbReference type="CDD" id="cd08195">
    <property type="entry name" value="DHQS"/>
    <property type="match status" value="1"/>
</dbReference>
<dbReference type="InterPro" id="IPR030960">
    <property type="entry name" value="DHQS/DOIS_N"/>
</dbReference>
<comment type="cofactor">
    <cofactor evidence="1">
        <name>NAD(+)</name>
        <dbReference type="ChEBI" id="CHEBI:57540"/>
    </cofactor>
</comment>
<comment type="caution">
    <text evidence="13">The sequence shown here is derived from an EMBL/GenBank/DDBJ whole genome shotgun (WGS) entry which is preliminary data.</text>
</comment>
<dbReference type="GO" id="GO:0003856">
    <property type="term" value="F:3-dehydroquinate synthase activity"/>
    <property type="evidence" value="ECO:0007669"/>
    <property type="project" value="UniProtKB-EC"/>
</dbReference>
<evidence type="ECO:0000259" key="12">
    <source>
        <dbReference type="Pfam" id="PF24621"/>
    </source>
</evidence>
<keyword evidence="7" id="KW-0520">NAD</keyword>
<dbReference type="EC" id="4.2.3.4" evidence="10"/>
<evidence type="ECO:0000256" key="3">
    <source>
        <dbReference type="ARBA" id="ARBA00003485"/>
    </source>
</evidence>
<dbReference type="SUPFAM" id="SSF56796">
    <property type="entry name" value="Dehydroquinate synthase-like"/>
    <property type="match status" value="1"/>
</dbReference>
<dbReference type="Gene3D" id="1.20.1090.10">
    <property type="entry name" value="Dehydroquinate synthase-like - alpha domain"/>
    <property type="match status" value="1"/>
</dbReference>
<keyword evidence="6" id="KW-0862">Zinc</keyword>
<evidence type="ECO:0000256" key="2">
    <source>
        <dbReference type="ARBA" id="ARBA00001941"/>
    </source>
</evidence>
<feature type="domain" description="3-dehydroquinate synthase C-terminal" evidence="12">
    <location>
        <begin position="169"/>
        <end position="307"/>
    </location>
</feature>
<feature type="domain" description="3-dehydroquinate synthase N-terminal" evidence="11">
    <location>
        <begin position="55"/>
        <end position="166"/>
    </location>
</feature>
<gene>
    <name evidence="13" type="primary">aroB</name>
    <name evidence="13" type="ORF">ACFOWM_02885</name>
</gene>
<keyword evidence="9" id="KW-0170">Cobalt</keyword>
<dbReference type="EMBL" id="JBHSCZ010000001">
    <property type="protein sequence ID" value="MFC4261812.1"/>
    <property type="molecule type" value="Genomic_DNA"/>
</dbReference>
<evidence type="ECO:0000256" key="5">
    <source>
        <dbReference type="ARBA" id="ARBA00022741"/>
    </source>
</evidence>
<keyword evidence="4" id="KW-0479">Metal-binding</keyword>
<evidence type="ECO:0000259" key="11">
    <source>
        <dbReference type="Pfam" id="PF01761"/>
    </source>
</evidence>
<evidence type="ECO:0000313" key="14">
    <source>
        <dbReference type="Proteomes" id="UP001595907"/>
    </source>
</evidence>
<dbReference type="InterPro" id="IPR056179">
    <property type="entry name" value="DHQS_C"/>
</dbReference>
<evidence type="ECO:0000256" key="9">
    <source>
        <dbReference type="ARBA" id="ARBA00023285"/>
    </source>
</evidence>
<evidence type="ECO:0000256" key="10">
    <source>
        <dbReference type="NCBIfam" id="TIGR01357"/>
    </source>
</evidence>
<dbReference type="Pfam" id="PF01761">
    <property type="entry name" value="DHQ_synthase"/>
    <property type="match status" value="1"/>
</dbReference>
<dbReference type="RefSeq" id="WP_379706839.1">
    <property type="nucleotide sequence ID" value="NZ_JBHSCZ010000001.1"/>
</dbReference>
<dbReference type="Gene3D" id="3.40.50.1970">
    <property type="match status" value="1"/>
</dbReference>
<dbReference type="PANTHER" id="PTHR43622">
    <property type="entry name" value="3-DEHYDROQUINATE SYNTHASE"/>
    <property type="match status" value="1"/>
</dbReference>
<name>A0ABV8QQB1_9BACT</name>
<evidence type="ECO:0000256" key="4">
    <source>
        <dbReference type="ARBA" id="ARBA00022723"/>
    </source>
</evidence>
<dbReference type="InterPro" id="IPR016037">
    <property type="entry name" value="DHQ_synth_AroB"/>
</dbReference>
<evidence type="ECO:0000256" key="7">
    <source>
        <dbReference type="ARBA" id="ARBA00023027"/>
    </source>
</evidence>
<evidence type="ECO:0000256" key="8">
    <source>
        <dbReference type="ARBA" id="ARBA00023239"/>
    </source>
</evidence>
<comment type="cofactor">
    <cofactor evidence="2">
        <name>Co(2+)</name>
        <dbReference type="ChEBI" id="CHEBI:48828"/>
    </cofactor>
</comment>
<keyword evidence="5" id="KW-0547">Nucleotide-binding</keyword>
<reference evidence="14" key="1">
    <citation type="journal article" date="2019" name="Int. J. Syst. Evol. Microbiol.">
        <title>The Global Catalogue of Microorganisms (GCM) 10K type strain sequencing project: providing services to taxonomists for standard genome sequencing and annotation.</title>
        <authorList>
            <consortium name="The Broad Institute Genomics Platform"/>
            <consortium name="The Broad Institute Genome Sequencing Center for Infectious Disease"/>
            <person name="Wu L."/>
            <person name="Ma J."/>
        </authorList>
    </citation>
    <scope>NUCLEOTIDE SEQUENCE [LARGE SCALE GENOMIC DNA]</scope>
    <source>
        <strain evidence="14">CECT 8289</strain>
    </source>
</reference>
<evidence type="ECO:0000256" key="6">
    <source>
        <dbReference type="ARBA" id="ARBA00022833"/>
    </source>
</evidence>
<dbReference type="InterPro" id="IPR050071">
    <property type="entry name" value="Dehydroquinate_synthase"/>
</dbReference>
<dbReference type="Pfam" id="PF24621">
    <property type="entry name" value="DHQS_C"/>
    <property type="match status" value="1"/>
</dbReference>
<dbReference type="Proteomes" id="UP001595907">
    <property type="component" value="Unassembled WGS sequence"/>
</dbReference>
<dbReference type="NCBIfam" id="TIGR01357">
    <property type="entry name" value="aroB"/>
    <property type="match status" value="1"/>
</dbReference>
<sequence>MKTEAVHYEGGLVNHYFDANIAFINELHDAQKIVILTDETVFSLHASSFQLFPVIKINGTEANKTQQTVDIIINELLNLNVDKSWMLVAVGGGVITDMGGYVASIFKRGIKLGLVPTTILGMTDAAIGGKNGVNVGQYKNMVGTTYRPQYILFDYNFLQTLPKAEWVNGFAEIIKHACIKDLEMFNTLSKNNIYYYINNINAIANLIEQNVQIKTSVVVNDEFENGERLLLNFGHTFGHAIENLYHLPHGSAISIGMMIACKISEEINGFYSSQKEQVAQLLTQYHLPIKISFDKKAVFDLLVKDKKRSGNYINFVLLNAIGNAAIQKISFEQLADLNEQIL</sequence>
<protein>
    <recommendedName>
        <fullName evidence="10">3-dehydroquinate synthase</fullName>
        <ecNumber evidence="10">4.2.3.4</ecNumber>
    </recommendedName>
</protein>
<keyword evidence="8 13" id="KW-0456">Lyase</keyword>
<proteinExistence type="predicted"/>
<accession>A0ABV8QQB1</accession>
<keyword evidence="14" id="KW-1185">Reference proteome</keyword>
<comment type="function">
    <text evidence="3">Catalyzes the conversion of 3-deoxy-D-arabino-heptulosonate 7-phosphate (DAHP) to dehydroquinate (DHQ).</text>
</comment>